<sequence length="217" mass="23679">MKFTVFALIAAFCLVAVSANGSLRIENEDLVDYDYIAQDLADEIMEIEPYGLFTGMYSVIKAALRTVKGLNCTIKEVLEVQNAAQAFVNNVQACGDAVSKKLQNLINACQDIIDTCKSIMGINESICGNTDDDNETDSDVQTLGAVSDAKTAHKCFVKMVRKVNKLKKQVKKAVKMIKDIKKVPGDTSDCAMDAINTLENTFVQFPANVKTCSKLTS</sequence>
<dbReference type="AlphaFoldDB" id="A0A1L8EIK3"/>
<keyword evidence="1" id="KW-0732">Signal</keyword>
<evidence type="ECO:0000256" key="1">
    <source>
        <dbReference type="SAM" id="SignalP"/>
    </source>
</evidence>
<reference evidence="2" key="1">
    <citation type="submission" date="2017-01" db="EMBL/GenBank/DDBJ databases">
        <title>An insight into the sialome and mialome of the horn fly, Haematobia irritans.</title>
        <authorList>
            <person name="Breijo M."/>
            <person name="Boiani M."/>
            <person name="Ures X."/>
            <person name="Rocha S."/>
            <person name="Sequeira M."/>
            <person name="Ribeiro J.M."/>
        </authorList>
    </citation>
    <scope>NUCLEOTIDE SEQUENCE</scope>
</reference>
<feature type="chain" id="PRO_5012385949" evidence="1">
    <location>
        <begin position="20"/>
        <end position="217"/>
    </location>
</feature>
<proteinExistence type="predicted"/>
<feature type="signal peptide" evidence="1">
    <location>
        <begin position="1"/>
        <end position="19"/>
    </location>
</feature>
<dbReference type="EMBL" id="GFDG01000262">
    <property type="protein sequence ID" value="JAV18537.1"/>
    <property type="molecule type" value="Transcribed_RNA"/>
</dbReference>
<name>A0A1L8EIK3_HAEIR</name>
<accession>A0A1L8EIK3</accession>
<organism evidence="2">
    <name type="scientific">Haematobia irritans</name>
    <name type="common">Horn fly</name>
    <name type="synonym">Conops irritans</name>
    <dbReference type="NCBI Taxonomy" id="7368"/>
    <lineage>
        <taxon>Eukaryota</taxon>
        <taxon>Metazoa</taxon>
        <taxon>Ecdysozoa</taxon>
        <taxon>Arthropoda</taxon>
        <taxon>Hexapoda</taxon>
        <taxon>Insecta</taxon>
        <taxon>Pterygota</taxon>
        <taxon>Neoptera</taxon>
        <taxon>Endopterygota</taxon>
        <taxon>Diptera</taxon>
        <taxon>Brachycera</taxon>
        <taxon>Muscomorpha</taxon>
        <taxon>Muscoidea</taxon>
        <taxon>Muscidae</taxon>
        <taxon>Haematobia</taxon>
    </lineage>
</organism>
<protein>
    <submittedName>
        <fullName evidence="2">Putative secreted protein</fullName>
    </submittedName>
</protein>
<evidence type="ECO:0000313" key="2">
    <source>
        <dbReference type="EMBL" id="JAV18537.1"/>
    </source>
</evidence>